<dbReference type="OrthoDB" id="2746at2759"/>
<reference evidence="4" key="1">
    <citation type="submission" date="2020-06" db="EMBL/GenBank/DDBJ databases">
        <authorList>
            <consortium name="Plant Systems Biology data submission"/>
        </authorList>
    </citation>
    <scope>NUCLEOTIDE SEQUENCE</scope>
    <source>
        <strain evidence="4">D6</strain>
    </source>
</reference>
<comment type="caution">
    <text evidence="4">The sequence shown here is derived from an EMBL/GenBank/DDBJ whole genome shotgun (WGS) entry which is preliminary data.</text>
</comment>
<sequence length="286" mass="31205">MMSSGGPKDNENPTIHAVEKADDHQKKRPLGWSQLNCLHVVAPPHIHKEDEEGKDDEELWLSSMDRSVLHAIVDTWEASRGEGVKLLRKAGVGIPPFTASTTASSLLVSSPPRFVPATTKTGQSTCSEKQDPKGHGRDAITADEIFDIIRSIQDPEHAGVTLEQLRVVSRAQIQVNDVMDANSNGNSNPKIDTLDLSADLSFVSVRFTPTIPHCSMATLIGLSIKVKLMRSLPKRFKIHVAIEPGTHNSELAVSKQLNDKERVAAALENAHLLGIVNKCIREGMVL</sequence>
<dbReference type="GO" id="GO:0007059">
    <property type="term" value="P:chromosome segregation"/>
    <property type="evidence" value="ECO:0007669"/>
    <property type="project" value="UniProtKB-KW"/>
</dbReference>
<keyword evidence="5" id="KW-1185">Reference proteome</keyword>
<evidence type="ECO:0000313" key="4">
    <source>
        <dbReference type="EMBL" id="CAB9501568.1"/>
    </source>
</evidence>
<evidence type="ECO:0000256" key="3">
    <source>
        <dbReference type="SAM" id="MobiDB-lite"/>
    </source>
</evidence>
<dbReference type="Proteomes" id="UP001153069">
    <property type="component" value="Unassembled WGS sequence"/>
</dbReference>
<feature type="region of interest" description="Disordered" evidence="3">
    <location>
        <begin position="117"/>
        <end position="137"/>
    </location>
</feature>
<keyword evidence="2" id="KW-0159">Chromosome partition</keyword>
<protein>
    <submittedName>
        <fullName evidence="4">Mitotic spindle-associated MMXD complex subunit MIP18</fullName>
    </submittedName>
</protein>
<dbReference type="AlphaFoldDB" id="A0A9N8H9A8"/>
<dbReference type="InterPro" id="IPR039796">
    <property type="entry name" value="MIP18"/>
</dbReference>
<dbReference type="PANTHER" id="PTHR12377">
    <property type="entry name" value="CYTOSOLIC IRON-SULFUR ASSEMBLY COMPONENT 2B-RELATED"/>
    <property type="match status" value="1"/>
</dbReference>
<organism evidence="4 5">
    <name type="scientific">Seminavis robusta</name>
    <dbReference type="NCBI Taxonomy" id="568900"/>
    <lineage>
        <taxon>Eukaryota</taxon>
        <taxon>Sar</taxon>
        <taxon>Stramenopiles</taxon>
        <taxon>Ochrophyta</taxon>
        <taxon>Bacillariophyta</taxon>
        <taxon>Bacillariophyceae</taxon>
        <taxon>Bacillariophycidae</taxon>
        <taxon>Naviculales</taxon>
        <taxon>Naviculaceae</taxon>
        <taxon>Seminavis</taxon>
    </lineage>
</organism>
<dbReference type="GO" id="GO:0051604">
    <property type="term" value="P:protein maturation"/>
    <property type="evidence" value="ECO:0007669"/>
    <property type="project" value="InterPro"/>
</dbReference>
<feature type="compositionally biased region" description="Basic and acidic residues" evidence="3">
    <location>
        <begin position="128"/>
        <end position="137"/>
    </location>
</feature>
<dbReference type="PANTHER" id="PTHR12377:SF0">
    <property type="entry name" value="CYTOSOLIC IRON-SULFUR ASSEMBLY COMPONENT 2B"/>
    <property type="match status" value="1"/>
</dbReference>
<dbReference type="Gene3D" id="6.10.250.1280">
    <property type="match status" value="1"/>
</dbReference>
<proteinExistence type="inferred from homology"/>
<gene>
    <name evidence="4" type="ORF">SEMRO_112_G055640.1</name>
</gene>
<feature type="compositionally biased region" description="Polar residues" evidence="3">
    <location>
        <begin position="118"/>
        <end position="127"/>
    </location>
</feature>
<accession>A0A9N8H9A8</accession>
<name>A0A9N8H9A8_9STRA</name>
<evidence type="ECO:0000256" key="1">
    <source>
        <dbReference type="ARBA" id="ARBA00010381"/>
    </source>
</evidence>
<evidence type="ECO:0000256" key="2">
    <source>
        <dbReference type="ARBA" id="ARBA00022829"/>
    </source>
</evidence>
<dbReference type="EMBL" id="CAICTM010000111">
    <property type="protein sequence ID" value="CAB9501568.1"/>
    <property type="molecule type" value="Genomic_DNA"/>
</dbReference>
<dbReference type="FunFam" id="3.30.300.130:FF:000004">
    <property type="entry name" value="cytosolic iron-sulfur assembly component 2A"/>
    <property type="match status" value="1"/>
</dbReference>
<dbReference type="SUPFAM" id="SSF117916">
    <property type="entry name" value="Fe-S cluster assembly (FSCA) domain-like"/>
    <property type="match status" value="1"/>
</dbReference>
<dbReference type="InterPro" id="IPR034904">
    <property type="entry name" value="FSCA_dom_sf"/>
</dbReference>
<evidence type="ECO:0000313" key="5">
    <source>
        <dbReference type="Proteomes" id="UP001153069"/>
    </source>
</evidence>
<comment type="similarity">
    <text evidence="1">Belongs to the MIP18 family.</text>
</comment>
<feature type="region of interest" description="Disordered" evidence="3">
    <location>
        <begin position="1"/>
        <end position="20"/>
    </location>
</feature>
<dbReference type="Gene3D" id="3.30.300.130">
    <property type="entry name" value="Fe-S cluster assembly (FSCA)"/>
    <property type="match status" value="1"/>
</dbReference>